<dbReference type="NCBIfam" id="TIGR00022">
    <property type="entry name" value="YhcH/YjgK/YiaL family protein"/>
    <property type="match status" value="1"/>
</dbReference>
<dbReference type="EMBL" id="MBTF01000039">
    <property type="protein sequence ID" value="OOQ56671.1"/>
    <property type="molecule type" value="Genomic_DNA"/>
</dbReference>
<dbReference type="Proteomes" id="UP000189739">
    <property type="component" value="Unassembled WGS sequence"/>
</dbReference>
<keyword evidence="2" id="KW-1185">Reference proteome</keyword>
<dbReference type="GO" id="GO:0005829">
    <property type="term" value="C:cytosol"/>
    <property type="evidence" value="ECO:0007669"/>
    <property type="project" value="TreeGrafter"/>
</dbReference>
<gene>
    <name evidence="1" type="ORF">BC343_18995</name>
</gene>
<dbReference type="PANTHER" id="PTHR34986:SF1">
    <property type="entry name" value="PROTEIN YIAL"/>
    <property type="match status" value="1"/>
</dbReference>
<proteinExistence type="predicted"/>
<dbReference type="Pfam" id="PF04074">
    <property type="entry name" value="DUF386"/>
    <property type="match status" value="1"/>
</dbReference>
<dbReference type="AlphaFoldDB" id="A0A1S9P6U1"/>
<evidence type="ECO:0000313" key="2">
    <source>
        <dbReference type="Proteomes" id="UP000189739"/>
    </source>
</evidence>
<evidence type="ECO:0000313" key="1">
    <source>
        <dbReference type="EMBL" id="OOQ56671.1"/>
    </source>
</evidence>
<reference evidence="1 2" key="1">
    <citation type="submission" date="2016-07" db="EMBL/GenBank/DDBJ databases">
        <title>Genomic analysis of zinc-resistant bacterium Mucilaginibacter pedocola TBZ30.</title>
        <authorList>
            <person name="Huang J."/>
            <person name="Tang J."/>
        </authorList>
    </citation>
    <scope>NUCLEOTIDE SEQUENCE [LARGE SCALE GENOMIC DNA]</scope>
    <source>
        <strain evidence="1 2">TBZ30</strain>
    </source>
</reference>
<dbReference type="PANTHER" id="PTHR34986">
    <property type="entry name" value="EVOLVED BETA-GALACTOSIDASE SUBUNIT BETA"/>
    <property type="match status" value="1"/>
</dbReference>
<accession>A0A1S9P6U1</accession>
<evidence type="ECO:0008006" key="3">
    <source>
        <dbReference type="Google" id="ProtNLM"/>
    </source>
</evidence>
<dbReference type="InterPro" id="IPR037012">
    <property type="entry name" value="NanQ/TabA/YiaL_sf"/>
</dbReference>
<name>A0A1S9P6U1_9SPHI</name>
<protein>
    <recommendedName>
        <fullName evidence="3">YhcH/YjgK/YiaL family protein</fullName>
    </recommendedName>
</protein>
<organism evidence="1 2">
    <name type="scientific">Mucilaginibacter pedocola</name>
    <dbReference type="NCBI Taxonomy" id="1792845"/>
    <lineage>
        <taxon>Bacteria</taxon>
        <taxon>Pseudomonadati</taxon>
        <taxon>Bacteroidota</taxon>
        <taxon>Sphingobacteriia</taxon>
        <taxon>Sphingobacteriales</taxon>
        <taxon>Sphingobacteriaceae</taxon>
        <taxon>Mucilaginibacter</taxon>
    </lineage>
</organism>
<sequence length="182" mass="20278">MTDTTAFAQSPAAQQWMAGGSWKNGLKLNLHPSTNATEFQAQYQKNKALWDKVFVFLKNTNLDTLSIGKHTLDGDNAYVSVTEAPSKELDKAGWESHKKYIDLQYVIRGKEQIGVAPADKATVTKPYDESKDVANYTAEGTYYTAEPGTFFLFFPQDAHRPNIKVPGFDVVKKLVVKIKVAN</sequence>
<comment type="caution">
    <text evidence="1">The sequence shown here is derived from an EMBL/GenBank/DDBJ whole genome shotgun (WGS) entry which is preliminary data.</text>
</comment>
<dbReference type="STRING" id="1792845.BC343_18995"/>
<dbReference type="SUPFAM" id="SSF51197">
    <property type="entry name" value="Clavaminate synthase-like"/>
    <property type="match status" value="1"/>
</dbReference>
<dbReference type="InterPro" id="IPR004375">
    <property type="entry name" value="NanQ/TabA/YiaL"/>
</dbReference>
<dbReference type="Gene3D" id="2.60.120.370">
    <property type="entry name" value="YhcH/YjgK/YiaL"/>
    <property type="match status" value="1"/>
</dbReference>